<gene>
    <name evidence="5" type="ORF">ODI_03075</name>
    <name evidence="6" type="ORF">ODI_R4028</name>
</gene>
<feature type="domain" description="Carboxyltransferase" evidence="4">
    <location>
        <begin position="23"/>
        <end position="308"/>
    </location>
</feature>
<name>A0A1C3JYW4_9BURK</name>
<evidence type="ECO:0000313" key="5">
    <source>
        <dbReference type="EMBL" id="SBT24449.1"/>
    </source>
</evidence>
<reference evidence="5 7" key="1">
    <citation type="submission" date="2016-06" db="EMBL/GenBank/DDBJ databases">
        <authorList>
            <person name="Kjaerup R.B."/>
            <person name="Dalgaard T.S."/>
            <person name="Juul-Madsen H.R."/>
        </authorList>
    </citation>
    <scope>NUCLEOTIDE SEQUENCE [LARGE SCALE GENOMIC DNA]</scope>
    <source>
        <strain evidence="5">Orrdi1</strain>
    </source>
</reference>
<dbReference type="RefSeq" id="WP_067750659.1">
    <property type="nucleotide sequence ID" value="NZ_LT907988.1"/>
</dbReference>
<proteinExistence type="predicted"/>
<dbReference type="OrthoDB" id="9768696at2"/>
<sequence length="330" mass="34251">MIEIVQAGFHTSVQDPGRHGLRSSGIGQSGAMDGWALRLVNALIGNAADAAAIEITLGRSAFRFQADTVFAIGGADGAAMLDGTALPNWWVRTARAGQVLRFGAPRSGVRTYLTVQGGIDVPAVMGSRATDTKGAFGGFEGRLLAKGDVLSARGAAPASQSPGFGLSVRRLDPYPELADGVPVIDILPATAWADFTDEAHGRLTGETWQVSPQSNRIGSRLEGPELVPRRVRELHSHGILPGVVQVPPSGQPIVQLCDGNTCGGYPVIATIIQPQLHLFAQLAPGARLRLRQTDMAGALAAQASQQARLAEIESIAGAARARAGLPGAAA</sequence>
<dbReference type="GO" id="GO:0004039">
    <property type="term" value="F:allophanate hydrolase activity"/>
    <property type="evidence" value="ECO:0007669"/>
    <property type="project" value="UniProtKB-EC"/>
</dbReference>
<evidence type="ECO:0000256" key="1">
    <source>
        <dbReference type="ARBA" id="ARBA00022741"/>
    </source>
</evidence>
<dbReference type="PANTHER" id="PTHR43309">
    <property type="entry name" value="5-OXOPROLINASE SUBUNIT C"/>
    <property type="match status" value="1"/>
</dbReference>
<dbReference type="InterPro" id="IPR052708">
    <property type="entry name" value="PxpC"/>
</dbReference>
<dbReference type="SUPFAM" id="SSF50891">
    <property type="entry name" value="Cyclophilin-like"/>
    <property type="match status" value="1"/>
</dbReference>
<dbReference type="InterPro" id="IPR003778">
    <property type="entry name" value="CT_A_B"/>
</dbReference>
<dbReference type="EMBL" id="LT907988">
    <property type="protein sequence ID" value="SOE52253.1"/>
    <property type="molecule type" value="Genomic_DNA"/>
</dbReference>
<dbReference type="GO" id="GO:0005524">
    <property type="term" value="F:ATP binding"/>
    <property type="evidence" value="ECO:0007669"/>
    <property type="project" value="UniProtKB-KW"/>
</dbReference>
<keyword evidence="1" id="KW-0547">Nucleotide-binding</keyword>
<protein>
    <submittedName>
        <fullName evidence="5">Allophanate hydrolase 2 subunit 2</fullName>
        <ecNumber evidence="5">3.5.1.54</ecNumber>
    </submittedName>
</protein>
<evidence type="ECO:0000313" key="7">
    <source>
        <dbReference type="Proteomes" id="UP000078558"/>
    </source>
</evidence>
<dbReference type="PANTHER" id="PTHR43309:SF3">
    <property type="entry name" value="5-OXOPROLINASE SUBUNIT C"/>
    <property type="match status" value="1"/>
</dbReference>
<accession>A0A1C3JYW4</accession>
<dbReference type="EC" id="3.5.1.54" evidence="5"/>
<dbReference type="InterPro" id="IPR029000">
    <property type="entry name" value="Cyclophilin-like_dom_sf"/>
</dbReference>
<evidence type="ECO:0000313" key="6">
    <source>
        <dbReference type="EMBL" id="SOE52253.1"/>
    </source>
</evidence>
<keyword evidence="7" id="KW-1185">Reference proteome</keyword>
<dbReference type="NCBIfam" id="TIGR00724">
    <property type="entry name" value="urea_amlyse_rel"/>
    <property type="match status" value="1"/>
</dbReference>
<evidence type="ECO:0000256" key="3">
    <source>
        <dbReference type="ARBA" id="ARBA00022840"/>
    </source>
</evidence>
<evidence type="ECO:0000256" key="2">
    <source>
        <dbReference type="ARBA" id="ARBA00022801"/>
    </source>
</evidence>
<dbReference type="Pfam" id="PF02626">
    <property type="entry name" value="CT_A_B"/>
    <property type="match status" value="1"/>
</dbReference>
<dbReference type="EMBL" id="FLRC01000009">
    <property type="protein sequence ID" value="SBT24449.1"/>
    <property type="molecule type" value="Genomic_DNA"/>
</dbReference>
<dbReference type="AlphaFoldDB" id="A0A1C3JYW4"/>
<reference evidence="6 7" key="2">
    <citation type="submission" date="2017-08" db="EMBL/GenBank/DDBJ databases">
        <authorList>
            <person name="de Groot N.N."/>
        </authorList>
    </citation>
    <scope>NUCLEOTIDE SEQUENCE [LARGE SCALE GENOMIC DNA]</scope>
    <source>
        <strain evidence="6">Orrdi1</strain>
    </source>
</reference>
<dbReference type="Proteomes" id="UP000078558">
    <property type="component" value="Chromosome I"/>
</dbReference>
<dbReference type="SMART" id="SM00797">
    <property type="entry name" value="AHS2"/>
    <property type="match status" value="1"/>
</dbReference>
<dbReference type="STRING" id="1851544.ODI_03075"/>
<dbReference type="KEGG" id="odi:ODI_R4028"/>
<organism evidence="5 7">
    <name type="scientific">Orrella dioscoreae</name>
    <dbReference type="NCBI Taxonomy" id="1851544"/>
    <lineage>
        <taxon>Bacteria</taxon>
        <taxon>Pseudomonadati</taxon>
        <taxon>Pseudomonadota</taxon>
        <taxon>Betaproteobacteria</taxon>
        <taxon>Burkholderiales</taxon>
        <taxon>Alcaligenaceae</taxon>
        <taxon>Orrella</taxon>
    </lineage>
</organism>
<evidence type="ECO:0000259" key="4">
    <source>
        <dbReference type="SMART" id="SM00797"/>
    </source>
</evidence>
<dbReference type="Gene3D" id="2.40.100.10">
    <property type="entry name" value="Cyclophilin-like"/>
    <property type="match status" value="1"/>
</dbReference>
<keyword evidence="2 5" id="KW-0378">Hydrolase</keyword>
<keyword evidence="3" id="KW-0067">ATP-binding</keyword>